<dbReference type="EMBL" id="CP002271">
    <property type="protein sequence ID" value="ADO74181.1"/>
    <property type="molecule type" value="Genomic_DNA"/>
</dbReference>
<name>E3FJZ8_STIAD</name>
<evidence type="ECO:0000313" key="3">
    <source>
        <dbReference type="Proteomes" id="UP000001351"/>
    </source>
</evidence>
<dbReference type="KEGG" id="sur:STAUR_6424"/>
<dbReference type="PANTHER" id="PTHR30005">
    <property type="entry name" value="EXOPOLYPHOSPHATASE"/>
    <property type="match status" value="1"/>
</dbReference>
<evidence type="ECO:0000313" key="2">
    <source>
        <dbReference type="EMBL" id="ADO74181.1"/>
    </source>
</evidence>
<dbReference type="STRING" id="378806.STAUR_6424"/>
<proteinExistence type="predicted"/>
<gene>
    <name evidence="2" type="ordered locus">STAUR_6424</name>
</gene>
<reference evidence="2 3" key="1">
    <citation type="journal article" date="2011" name="Mol. Biol. Evol.">
        <title>Comparative genomic analysis of fruiting body formation in Myxococcales.</title>
        <authorList>
            <person name="Huntley S."/>
            <person name="Hamann N."/>
            <person name="Wegener-Feldbrugge S."/>
            <person name="Treuner-Lange A."/>
            <person name="Kube M."/>
            <person name="Reinhardt R."/>
            <person name="Klages S."/>
            <person name="Muller R."/>
            <person name="Ronning C.M."/>
            <person name="Nierman W.C."/>
            <person name="Sogaard-Andersen L."/>
        </authorList>
    </citation>
    <scope>NUCLEOTIDE SEQUENCE [LARGE SCALE GENOMIC DNA]</scope>
    <source>
        <strain evidence="2 3">DW4/3-1</strain>
    </source>
</reference>
<dbReference type="InterPro" id="IPR043129">
    <property type="entry name" value="ATPase_NBD"/>
</dbReference>
<accession>E3FJZ8</accession>
<dbReference type="CDD" id="cd24054">
    <property type="entry name" value="ASKHA_NBD_AaPPX-GppA_MtPPX2-like"/>
    <property type="match status" value="1"/>
</dbReference>
<dbReference type="GO" id="GO:0016462">
    <property type="term" value="F:pyrophosphatase activity"/>
    <property type="evidence" value="ECO:0007669"/>
    <property type="project" value="TreeGrafter"/>
</dbReference>
<dbReference type="HOGENOM" id="CLU_025908_1_2_7"/>
<feature type="domain" description="Ppx/GppA phosphatase N-terminal" evidence="1">
    <location>
        <begin position="23"/>
        <end position="301"/>
    </location>
</feature>
<protein>
    <submittedName>
        <fullName evidence="2">Phosphatase, Ppx/GppA family</fullName>
    </submittedName>
</protein>
<dbReference type="RefSeq" id="WP_013377304.1">
    <property type="nucleotide sequence ID" value="NC_014623.1"/>
</dbReference>
<dbReference type="eggNOG" id="COG0248">
    <property type="taxonomic scope" value="Bacteria"/>
</dbReference>
<dbReference type="Gene3D" id="3.30.420.40">
    <property type="match status" value="1"/>
</dbReference>
<dbReference type="SUPFAM" id="SSF53067">
    <property type="entry name" value="Actin-like ATPase domain"/>
    <property type="match status" value="2"/>
</dbReference>
<organism evidence="2 3">
    <name type="scientific">Stigmatella aurantiaca (strain DW4/3-1)</name>
    <dbReference type="NCBI Taxonomy" id="378806"/>
    <lineage>
        <taxon>Bacteria</taxon>
        <taxon>Pseudomonadati</taxon>
        <taxon>Myxococcota</taxon>
        <taxon>Myxococcia</taxon>
        <taxon>Myxococcales</taxon>
        <taxon>Cystobacterineae</taxon>
        <taxon>Archangiaceae</taxon>
        <taxon>Stigmatella</taxon>
    </lineage>
</organism>
<evidence type="ECO:0000259" key="1">
    <source>
        <dbReference type="Pfam" id="PF02541"/>
    </source>
</evidence>
<sequence>MPRFATIDVGTNSVLLLVADRTPEGRFVPVLERAEITRLGRGVDQNRRLSQEGMEATLEVLTAFAQEARALGAEGIAVSATSAARDAQNGQEFLDAAQQRAGVSVEIISGQMEAQLSFSSVHMDFAQETAGPLLVIDIGGGSTEFIYGNKAGKVDFRVSLDVGSVRITERFIQKDPLSSREREAITSFLQTSFSTLPAPPPASSLVGVAGTVTTLFTVQHRIEPYDALRVQGGTLLRSEVEGLADQLCGLPLEARRALPGLQPKRADVIPAGALILLEALRALKIDRCRVSDRGLRWGLLAHRFGAV</sequence>
<dbReference type="InterPro" id="IPR050273">
    <property type="entry name" value="GppA/Ppx_hydrolase"/>
</dbReference>
<dbReference type="Pfam" id="PF02541">
    <property type="entry name" value="Ppx-GppA"/>
    <property type="match status" value="1"/>
</dbReference>
<keyword evidence="3" id="KW-1185">Reference proteome</keyword>
<dbReference type="Proteomes" id="UP000001351">
    <property type="component" value="Chromosome"/>
</dbReference>
<dbReference type="Gene3D" id="3.30.420.150">
    <property type="entry name" value="Exopolyphosphatase. Domain 2"/>
    <property type="match status" value="1"/>
</dbReference>
<dbReference type="AlphaFoldDB" id="E3FJZ8"/>
<dbReference type="PANTHER" id="PTHR30005:SF0">
    <property type="entry name" value="RETROGRADE REGULATION PROTEIN 2"/>
    <property type="match status" value="1"/>
</dbReference>
<dbReference type="OrthoDB" id="9793035at2"/>
<dbReference type="InterPro" id="IPR003695">
    <property type="entry name" value="Ppx_GppA_N"/>
</dbReference>